<protein>
    <submittedName>
        <fullName evidence="1">Putative head-tail joining protein</fullName>
    </submittedName>
</protein>
<reference evidence="1" key="1">
    <citation type="submission" date="2020-03" db="EMBL/GenBank/DDBJ databases">
        <title>The deep terrestrial virosphere.</title>
        <authorList>
            <person name="Holmfeldt K."/>
            <person name="Nilsson E."/>
            <person name="Simone D."/>
            <person name="Lopez-Fernandez M."/>
            <person name="Wu X."/>
            <person name="de Brujin I."/>
            <person name="Lundin D."/>
            <person name="Andersson A."/>
            <person name="Bertilsson S."/>
            <person name="Dopson M."/>
        </authorList>
    </citation>
    <scope>NUCLEOTIDE SEQUENCE</scope>
    <source>
        <strain evidence="1">MM415B04737</strain>
    </source>
</reference>
<dbReference type="NCBIfam" id="TIGR01563">
    <property type="entry name" value="gp16_SPP1"/>
    <property type="match status" value="1"/>
</dbReference>
<sequence length="108" mass="12212">MGISSGLLNHTLTLQTLTETDDGMGGVTSSWSDNGQFRARISPLTSQERLMQDKNTNTTTHKIYCDNMAVSPKDRIKWGSYYFEITGIVNPSEMYHHLEIQVREIDSV</sequence>
<dbReference type="EMBL" id="MT143055">
    <property type="protein sequence ID" value="QJA92295.1"/>
    <property type="molecule type" value="Genomic_DNA"/>
</dbReference>
<dbReference type="InterPro" id="IPR008767">
    <property type="entry name" value="Phage_SPP1_head-tail_adaptor"/>
</dbReference>
<dbReference type="InterPro" id="IPR038666">
    <property type="entry name" value="SSP1_head-tail_sf"/>
</dbReference>
<dbReference type="Gene3D" id="2.40.10.270">
    <property type="entry name" value="Bacteriophage SPP1 head-tail adaptor protein"/>
    <property type="match status" value="1"/>
</dbReference>
<dbReference type="Pfam" id="PF05521">
    <property type="entry name" value="Phage_HCP"/>
    <property type="match status" value="1"/>
</dbReference>
<accession>A0A6M3LGY5</accession>
<proteinExistence type="predicted"/>
<name>A0A6M3LGY5_9ZZZZ</name>
<gene>
    <name evidence="1" type="ORF">MM415B04737_0004</name>
</gene>
<evidence type="ECO:0000313" key="1">
    <source>
        <dbReference type="EMBL" id="QJA92295.1"/>
    </source>
</evidence>
<organism evidence="1">
    <name type="scientific">viral metagenome</name>
    <dbReference type="NCBI Taxonomy" id="1070528"/>
    <lineage>
        <taxon>unclassified sequences</taxon>
        <taxon>metagenomes</taxon>
        <taxon>organismal metagenomes</taxon>
    </lineage>
</organism>
<dbReference type="AlphaFoldDB" id="A0A6M3LGY5"/>